<keyword evidence="1" id="KW-0540">Nuclease</keyword>
<dbReference type="Gene3D" id="3.90.1570.20">
    <property type="match status" value="1"/>
</dbReference>
<proteinExistence type="predicted"/>
<organism evidence="1 2">
    <name type="scientific">Spirosoma utsteinense</name>
    <dbReference type="NCBI Taxonomy" id="2585773"/>
    <lineage>
        <taxon>Bacteria</taxon>
        <taxon>Pseudomonadati</taxon>
        <taxon>Bacteroidota</taxon>
        <taxon>Cytophagia</taxon>
        <taxon>Cytophagales</taxon>
        <taxon>Cytophagaceae</taxon>
        <taxon>Spirosoma</taxon>
    </lineage>
</organism>
<dbReference type="EMBL" id="VFIA01000015">
    <property type="protein sequence ID" value="MBC3792356.1"/>
    <property type="molecule type" value="Genomic_DNA"/>
</dbReference>
<dbReference type="GO" id="GO:0004519">
    <property type="term" value="F:endonuclease activity"/>
    <property type="evidence" value="ECO:0007669"/>
    <property type="project" value="UniProtKB-KW"/>
</dbReference>
<protein>
    <submittedName>
        <fullName evidence="1">Uma2 family endonuclease</fullName>
    </submittedName>
</protein>
<reference evidence="1 2" key="1">
    <citation type="submission" date="2019-06" db="EMBL/GenBank/DDBJ databases">
        <title>Spirosoma utsteinense sp. nov. isolated from Antarctic ice-free soils.</title>
        <authorList>
            <person name="Tahon G."/>
        </authorList>
    </citation>
    <scope>NUCLEOTIDE SEQUENCE [LARGE SCALE GENOMIC DNA]</scope>
    <source>
        <strain evidence="1 2">LMG 31447</strain>
    </source>
</reference>
<dbReference type="Proteomes" id="UP000700732">
    <property type="component" value="Unassembled WGS sequence"/>
</dbReference>
<evidence type="ECO:0000313" key="2">
    <source>
        <dbReference type="Proteomes" id="UP000700732"/>
    </source>
</evidence>
<gene>
    <name evidence="1" type="ORF">FH603_2868</name>
</gene>
<keyword evidence="1" id="KW-0255">Endonuclease</keyword>
<sequence>MDMYFPAVNDPFIAGEDQGVWAPADHQRIIAKLTTGLGVLFYREKAIHLEPLPETMLDEGKASQVPDISLRDNQAAQTPVIIEICHTAGLKGDLRKVIQLIDDDLYGIREGFIYDYHTSTWLRYRFGDGGLTTESSFTDILALDLNDFLV</sequence>
<keyword evidence="1" id="KW-0378">Hydrolase</keyword>
<keyword evidence="2" id="KW-1185">Reference proteome</keyword>
<name>A0ABR6W8R6_9BACT</name>
<evidence type="ECO:0000313" key="1">
    <source>
        <dbReference type="EMBL" id="MBC3792356.1"/>
    </source>
</evidence>
<comment type="caution">
    <text evidence="1">The sequence shown here is derived from an EMBL/GenBank/DDBJ whole genome shotgun (WGS) entry which is preliminary data.</text>
</comment>
<accession>A0ABR6W8R6</accession>